<reference evidence="2 3" key="1">
    <citation type="journal article" date="2016" name="Nat. Commun.">
        <title>Thousands of microbial genomes shed light on interconnected biogeochemical processes in an aquifer system.</title>
        <authorList>
            <person name="Anantharaman K."/>
            <person name="Brown C.T."/>
            <person name="Hug L.A."/>
            <person name="Sharon I."/>
            <person name="Castelle C.J."/>
            <person name="Probst A.J."/>
            <person name="Thomas B.C."/>
            <person name="Singh A."/>
            <person name="Wilkins M.J."/>
            <person name="Karaoz U."/>
            <person name="Brodie E.L."/>
            <person name="Williams K.H."/>
            <person name="Hubbard S.S."/>
            <person name="Banfield J.F."/>
        </authorList>
    </citation>
    <scope>NUCLEOTIDE SEQUENCE [LARGE SCALE GENOMIC DNA]</scope>
</reference>
<name>A0A1F4PQ56_UNCK3</name>
<keyword evidence="1" id="KW-0472">Membrane</keyword>
<feature type="transmembrane region" description="Helical" evidence="1">
    <location>
        <begin position="20"/>
        <end position="40"/>
    </location>
</feature>
<evidence type="ECO:0000313" key="3">
    <source>
        <dbReference type="Proteomes" id="UP000179010"/>
    </source>
</evidence>
<dbReference type="STRING" id="1798539.A2994_03120"/>
<dbReference type="EMBL" id="METE01000001">
    <property type="protein sequence ID" value="OGB85720.1"/>
    <property type="molecule type" value="Genomic_DNA"/>
</dbReference>
<proteinExistence type="predicted"/>
<keyword evidence="1" id="KW-0812">Transmembrane</keyword>
<keyword evidence="1" id="KW-1133">Transmembrane helix</keyword>
<gene>
    <name evidence="2" type="ORF">A2994_03120</name>
</gene>
<evidence type="ECO:0000256" key="1">
    <source>
        <dbReference type="SAM" id="Phobius"/>
    </source>
</evidence>
<dbReference type="Proteomes" id="UP000179010">
    <property type="component" value="Unassembled WGS sequence"/>
</dbReference>
<sequence>MKNKLSGFFQTQAEINRQMLVLGSVLFFAGVMAIGTIQLANAGLTADTNVAQNVTAGSLAITANTQLNFNSGSISQTTLANTGASTAIVLQDTSGSGNGWSVTGYFNTNFVAANPAVQMAIDSDMAWYPGDMQVANNGTSNNASVNKGGNGAFVGIASGNNKTLATSNNSHGDKGAGTYDVWNLPLNYTIPLSATATDYTTSFRLTIA</sequence>
<dbReference type="AlphaFoldDB" id="A0A1F4PQ56"/>
<accession>A0A1F4PQ56</accession>
<protein>
    <recommendedName>
        <fullName evidence="4">WxL domain-containing protein</fullName>
    </recommendedName>
</protein>
<comment type="caution">
    <text evidence="2">The sequence shown here is derived from an EMBL/GenBank/DDBJ whole genome shotgun (WGS) entry which is preliminary data.</text>
</comment>
<evidence type="ECO:0008006" key="4">
    <source>
        <dbReference type="Google" id="ProtNLM"/>
    </source>
</evidence>
<organism evidence="2 3">
    <name type="scientific">candidate division Kazan bacterium RIFCSPLOWO2_01_FULL_48_13</name>
    <dbReference type="NCBI Taxonomy" id="1798539"/>
    <lineage>
        <taxon>Bacteria</taxon>
        <taxon>Bacteria division Kazan-3B-28</taxon>
    </lineage>
</organism>
<evidence type="ECO:0000313" key="2">
    <source>
        <dbReference type="EMBL" id="OGB85720.1"/>
    </source>
</evidence>